<protein>
    <recommendedName>
        <fullName evidence="2">Tail spike domain-containing protein</fullName>
    </recommendedName>
</protein>
<comment type="caution">
    <text evidence="3">The sequence shown here is derived from an EMBL/GenBank/DDBJ whole genome shotgun (WGS) entry which is preliminary data.</text>
</comment>
<feature type="coiled-coil region" evidence="1">
    <location>
        <begin position="374"/>
        <end position="429"/>
    </location>
</feature>
<feature type="domain" description="Tail spike" evidence="2">
    <location>
        <begin position="157"/>
        <end position="354"/>
    </location>
</feature>
<dbReference type="Gene3D" id="1.20.5.170">
    <property type="match status" value="1"/>
</dbReference>
<gene>
    <name evidence="3" type="ORF">K8V88_12180</name>
</gene>
<name>A0A921LAU4_9LACO</name>
<dbReference type="InterPro" id="IPR007119">
    <property type="entry name" value="Phage_tail_spike_N"/>
</dbReference>
<accession>A0A921LAU4</accession>
<dbReference type="NCBIfam" id="TIGR01665">
    <property type="entry name" value="put_anti_recept"/>
    <property type="match status" value="1"/>
</dbReference>
<reference evidence="3" key="2">
    <citation type="submission" date="2021-09" db="EMBL/GenBank/DDBJ databases">
        <authorList>
            <person name="Gilroy R."/>
        </authorList>
    </citation>
    <scope>NUCLEOTIDE SEQUENCE</scope>
    <source>
        <strain evidence="3">7886</strain>
    </source>
</reference>
<evidence type="ECO:0000313" key="4">
    <source>
        <dbReference type="Proteomes" id="UP000747013"/>
    </source>
</evidence>
<dbReference type="Proteomes" id="UP000747013">
    <property type="component" value="Unassembled WGS sequence"/>
</dbReference>
<dbReference type="AlphaFoldDB" id="A0A921LAU4"/>
<keyword evidence="1" id="KW-0175">Coiled coil</keyword>
<evidence type="ECO:0000259" key="2">
    <source>
        <dbReference type="Pfam" id="PF06605"/>
    </source>
</evidence>
<reference evidence="3" key="1">
    <citation type="journal article" date="2021" name="PeerJ">
        <title>Extensive microbial diversity within the chicken gut microbiome revealed by metagenomics and culture.</title>
        <authorList>
            <person name="Gilroy R."/>
            <person name="Ravi A."/>
            <person name="Getino M."/>
            <person name="Pursley I."/>
            <person name="Horton D.L."/>
            <person name="Alikhan N.F."/>
            <person name="Baker D."/>
            <person name="Gharbi K."/>
            <person name="Hall N."/>
            <person name="Watson M."/>
            <person name="Adriaenssens E.M."/>
            <person name="Foster-Nyarko E."/>
            <person name="Jarju S."/>
            <person name="Secka A."/>
            <person name="Antonio M."/>
            <person name="Oren A."/>
            <person name="Chaudhuri R.R."/>
            <person name="La Ragione R."/>
            <person name="Hildebrand F."/>
            <person name="Pallen M.J."/>
        </authorList>
    </citation>
    <scope>NUCLEOTIDE SEQUENCE</scope>
    <source>
        <strain evidence="3">7886</strain>
    </source>
</reference>
<sequence>MIRLFPEDATEEQFKTNGIAVLDSGIKNNSVEWTKNGMYSFDFDYFSEEKYSGIIKGDMIVVAPTPLGEQPFRIHKVTKQIGFLKVECYHLFYDLASNLIEDSNFVNSTGTALMDRFNAAFQYPTNFRFTSDIDKVANCRMVRMNPVQALLDTSKDNTFLNRWGGVISRDGYDVKMLKTMGEDRGFKITHGKNLTGYTYQIDWEPMATRIMPIGFDGLMLPEKYVDSPLINKYKNIKIKTVNYQDVKAENSNSQFNQEGAIPVDQAYEKLRSLAKEEYIKNEADKPSINIKVQFKNLGDTKEYIQFKKLVDVKPLDIVHIQVSDFDIKDSVISYKYDALAREYTEVELGTIARTGISDKTVSTENKVTNVETKVDETNTNLNETNVNLTETNKNVVEIQNDIGDLESTAKQAQERIDKVKQDVANTQSDMTKVMNNGGNNKIEWSPNLMNATQMKIHTSYGYWLLDDAGAGFHSNNGTVMNGLSADGRIYADSITGNTLTGTNINGGRINGGIIDGAQFVAGSIKTKSHAQFLNSAGQVSTSVASYGISTPALTVDGDIDRAVNANIQYLHVSGNISGNASGLYLQGPVYVDGRKI</sequence>
<dbReference type="Pfam" id="PF06605">
    <property type="entry name" value="Prophage_tail"/>
    <property type="match status" value="1"/>
</dbReference>
<dbReference type="EMBL" id="DYWC01000284">
    <property type="protein sequence ID" value="HJF88183.1"/>
    <property type="molecule type" value="Genomic_DNA"/>
</dbReference>
<evidence type="ECO:0000256" key="1">
    <source>
        <dbReference type="SAM" id="Coils"/>
    </source>
</evidence>
<dbReference type="InterPro" id="IPR010572">
    <property type="entry name" value="Tail_dom"/>
</dbReference>
<evidence type="ECO:0000313" key="3">
    <source>
        <dbReference type="EMBL" id="HJF88183.1"/>
    </source>
</evidence>
<dbReference type="SUPFAM" id="SSF57997">
    <property type="entry name" value="Tropomyosin"/>
    <property type="match status" value="1"/>
</dbReference>
<organism evidence="3 4">
    <name type="scientific">Companilactobacillus farciminis</name>
    <dbReference type="NCBI Taxonomy" id="1612"/>
    <lineage>
        <taxon>Bacteria</taxon>
        <taxon>Bacillati</taxon>
        <taxon>Bacillota</taxon>
        <taxon>Bacilli</taxon>
        <taxon>Lactobacillales</taxon>
        <taxon>Lactobacillaceae</taxon>
        <taxon>Companilactobacillus</taxon>
    </lineage>
</organism>
<proteinExistence type="predicted"/>